<organism evidence="7 8">
    <name type="scientific">Vagococcus teuberi</name>
    <dbReference type="NCBI Taxonomy" id="519472"/>
    <lineage>
        <taxon>Bacteria</taxon>
        <taxon>Bacillati</taxon>
        <taxon>Bacillota</taxon>
        <taxon>Bacilli</taxon>
        <taxon>Lactobacillales</taxon>
        <taxon>Enterococcaceae</taxon>
        <taxon>Vagococcus</taxon>
    </lineage>
</organism>
<dbReference type="GO" id="GO:0042254">
    <property type="term" value="P:ribosome biogenesis"/>
    <property type="evidence" value="ECO:0007669"/>
    <property type="project" value="UniProtKB-KW"/>
</dbReference>
<keyword evidence="8" id="KW-1185">Reference proteome</keyword>
<evidence type="ECO:0000256" key="2">
    <source>
        <dbReference type="ARBA" id="ARBA00022670"/>
    </source>
</evidence>
<dbReference type="Pfam" id="PF04327">
    <property type="entry name" value="Peptidase_Prp"/>
    <property type="match status" value="1"/>
</dbReference>
<dbReference type="KEGG" id="vte:BHY08_02605"/>
<keyword evidence="2" id="KW-0645">Protease</keyword>
<gene>
    <name evidence="7" type="ORF">BHY08_02605</name>
</gene>
<dbReference type="Proteomes" id="UP000191200">
    <property type="component" value="Chromosome"/>
</dbReference>
<comment type="similarity">
    <text evidence="5">Belongs to the Prp family.</text>
</comment>
<dbReference type="EMBL" id="CP017267">
    <property type="protein sequence ID" value="APB30814.1"/>
    <property type="molecule type" value="Genomic_DNA"/>
</dbReference>
<dbReference type="PANTHER" id="PTHR39178:SF1">
    <property type="entry name" value="RIBOSOMAL-PROCESSING CYSTEINE PROTEASE PRP"/>
    <property type="match status" value="1"/>
</dbReference>
<dbReference type="STRING" id="519472.BHY08_02605"/>
<proteinExistence type="inferred from homology"/>
<keyword evidence="3" id="KW-0378">Hydrolase</keyword>
<dbReference type="InterPro" id="IPR007422">
    <property type="entry name" value="Peptidase_Prp"/>
</dbReference>
<evidence type="ECO:0000256" key="1">
    <source>
        <dbReference type="ARBA" id="ARBA00022517"/>
    </source>
</evidence>
<dbReference type="GO" id="GO:0006508">
    <property type="term" value="P:proteolysis"/>
    <property type="evidence" value="ECO:0007669"/>
    <property type="project" value="UniProtKB-KW"/>
</dbReference>
<dbReference type="Gene3D" id="3.30.70.1490">
    <property type="entry name" value="Cysteine protease Prp"/>
    <property type="match status" value="1"/>
</dbReference>
<dbReference type="CDD" id="cd16332">
    <property type="entry name" value="Prp-like"/>
    <property type="match status" value="1"/>
</dbReference>
<dbReference type="GO" id="GO:0008234">
    <property type="term" value="F:cysteine-type peptidase activity"/>
    <property type="evidence" value="ECO:0007669"/>
    <property type="project" value="UniProtKB-KW"/>
</dbReference>
<evidence type="ECO:0000256" key="6">
    <source>
        <dbReference type="ARBA" id="ARBA00044538"/>
    </source>
</evidence>
<dbReference type="PANTHER" id="PTHR39178">
    <property type="entry name" value="HYPOTHETICAL RIBOSOME-ASSOCIATED PROTEIN"/>
    <property type="match status" value="1"/>
</dbReference>
<protein>
    <recommendedName>
        <fullName evidence="6">Ribosomal processing cysteine protease Prp</fullName>
    </recommendedName>
</protein>
<dbReference type="AlphaFoldDB" id="A0A1J0A4G5"/>
<reference evidence="7 8" key="1">
    <citation type="submission" date="2016-09" db="EMBL/GenBank/DDBJ databases">
        <title>Vagococcus teuberi sp. nov., isolated from the Malian artisanal sour milk fene.</title>
        <authorList>
            <person name="Wullschleger S."/>
            <person name="Seifert C."/>
            <person name="Baumgartner S."/>
            <person name="Lacroix C."/>
            <person name="Bonfoh B."/>
            <person name="Stevens M.J."/>
            <person name="Meile L."/>
        </authorList>
    </citation>
    <scope>NUCLEOTIDE SEQUENCE [LARGE SCALE GENOMIC DNA]</scope>
    <source>
        <strain evidence="7 8">DSM 21459</strain>
    </source>
</reference>
<evidence type="ECO:0000256" key="3">
    <source>
        <dbReference type="ARBA" id="ARBA00022801"/>
    </source>
</evidence>
<name>A0A1J0A4G5_9ENTE</name>
<evidence type="ECO:0000256" key="4">
    <source>
        <dbReference type="ARBA" id="ARBA00022807"/>
    </source>
</evidence>
<accession>A0A1J0A4G5</accession>
<dbReference type="InterPro" id="IPR036764">
    <property type="entry name" value="Peptidase_Prp_sf"/>
</dbReference>
<evidence type="ECO:0000313" key="7">
    <source>
        <dbReference type="EMBL" id="APB30814.1"/>
    </source>
</evidence>
<keyword evidence="1" id="KW-0690">Ribosome biogenesis</keyword>
<sequence>MLVIQAKFKQTETGEFLSFEMDGHAKSGPFGYDIVCAAASALSINTINSINELAGYTPIYDMESGYLYFERLESLSDRQIDITNLLVHSLLIGLRSIETDNQAFIQVKLSQGGVNPC</sequence>
<keyword evidence="4" id="KW-0788">Thiol protease</keyword>
<dbReference type="SUPFAM" id="SSF118010">
    <property type="entry name" value="TM1457-like"/>
    <property type="match status" value="1"/>
</dbReference>
<evidence type="ECO:0000256" key="5">
    <source>
        <dbReference type="ARBA" id="ARBA00044503"/>
    </source>
</evidence>
<evidence type="ECO:0000313" key="8">
    <source>
        <dbReference type="Proteomes" id="UP000191200"/>
    </source>
</evidence>